<feature type="region of interest" description="Disordered" evidence="7">
    <location>
        <begin position="552"/>
        <end position="588"/>
    </location>
</feature>
<dbReference type="PROSITE" id="PS00978">
    <property type="entry name" value="FAD_G3PDH_2"/>
    <property type="match status" value="1"/>
</dbReference>
<accession>A0ABW2CCW2</accession>
<feature type="domain" description="FAD dependent oxidoreductase" evidence="8">
    <location>
        <begin position="25"/>
        <end position="384"/>
    </location>
</feature>
<evidence type="ECO:0000256" key="7">
    <source>
        <dbReference type="SAM" id="MobiDB-lite"/>
    </source>
</evidence>
<dbReference type="InterPro" id="IPR036188">
    <property type="entry name" value="FAD/NAD-bd_sf"/>
</dbReference>
<evidence type="ECO:0000256" key="2">
    <source>
        <dbReference type="ARBA" id="ARBA00007330"/>
    </source>
</evidence>
<evidence type="ECO:0000256" key="1">
    <source>
        <dbReference type="ARBA" id="ARBA00001974"/>
    </source>
</evidence>
<evidence type="ECO:0000256" key="5">
    <source>
        <dbReference type="ARBA" id="ARBA00023002"/>
    </source>
</evidence>
<dbReference type="Proteomes" id="UP001596380">
    <property type="component" value="Unassembled WGS sequence"/>
</dbReference>
<dbReference type="InterPro" id="IPR038299">
    <property type="entry name" value="DAO_C_sf"/>
</dbReference>
<dbReference type="PANTHER" id="PTHR11985:SF31">
    <property type="entry name" value="GLYCEROL-3-PHOSPHATE DEHYDROGENASE 2"/>
    <property type="match status" value="1"/>
</dbReference>
<dbReference type="Gene3D" id="3.50.50.60">
    <property type="entry name" value="FAD/NAD(P)-binding domain"/>
    <property type="match status" value="1"/>
</dbReference>
<dbReference type="Gene3D" id="3.30.9.10">
    <property type="entry name" value="D-Amino Acid Oxidase, subunit A, domain 2"/>
    <property type="match status" value="1"/>
</dbReference>
<comment type="similarity">
    <text evidence="2 6">Belongs to the FAD-dependent glycerol-3-phosphate dehydrogenase family.</text>
</comment>
<dbReference type="PANTHER" id="PTHR11985">
    <property type="entry name" value="GLYCEROL-3-PHOSPHATE DEHYDROGENASE"/>
    <property type="match status" value="1"/>
</dbReference>
<evidence type="ECO:0000259" key="9">
    <source>
        <dbReference type="Pfam" id="PF16901"/>
    </source>
</evidence>
<evidence type="ECO:0000256" key="4">
    <source>
        <dbReference type="ARBA" id="ARBA00022827"/>
    </source>
</evidence>
<dbReference type="GO" id="GO:0016491">
    <property type="term" value="F:oxidoreductase activity"/>
    <property type="evidence" value="ECO:0007669"/>
    <property type="project" value="UniProtKB-KW"/>
</dbReference>
<evidence type="ECO:0000256" key="3">
    <source>
        <dbReference type="ARBA" id="ARBA00022630"/>
    </source>
</evidence>
<sequence length="588" mass="62800">MNVTGGLDARRRRDTIDRLASERFDVLVVGGGVTGAGAALDAASRGLRVALVEGRDLASGTSSRSSKLIHGGLRYLEQLDFKLVREALKERDLLVSRLAPHLVKPVTFLYPLHHKVVERPYVGAGLTLYDTLEGVRRPMPRHRHLSAQAARRLVPGLRADDLTGGMIYYDAQVDDARFTLTLARTAAAHGAAVATRATVTGLLRGEDGERVVGARVRDAEDGREVEVTADAVVVCAGVWTDPLNDSAEVRPGFTVRMSKGVHVMVPAAAIDSTTGMILRTEKSVLFIIPWGGERWIVGTTDTDWTGDRAEPGATGEDVDYILGHANTVLTRPLTRDDVVGVYSGLRPLVAADADSPTTKLSREHVVDSPAPGLTSIAGGKFTTYRIMARDVVDAALDGFEVPESVTDRLPLIGADGLPAIRAGVGRLAEDHDLDTAVVERLVSRYGNLAAQVLELIDGDASLAEPLLAGRPWLKAEIVYAVTHEGALHLEDVLARRTRMLIEAYGDAREAAVPAASIMAGLLGWDDERVRREVAEVIGLVEVDEAAVAAASATPVLPEAPPASAQPGVAERVRKRVQGGRAGRLKEAD</sequence>
<keyword evidence="3 6" id="KW-0285">Flavoprotein</keyword>
<keyword evidence="11" id="KW-1185">Reference proteome</keyword>
<dbReference type="InterPro" id="IPR000447">
    <property type="entry name" value="G3P_DH_FAD-dep"/>
</dbReference>
<evidence type="ECO:0000313" key="10">
    <source>
        <dbReference type="EMBL" id="MFC6879025.1"/>
    </source>
</evidence>
<dbReference type="PROSITE" id="PS00977">
    <property type="entry name" value="FAD_G3PDH_1"/>
    <property type="match status" value="1"/>
</dbReference>
<comment type="caution">
    <text evidence="10">The sequence shown here is derived from an EMBL/GenBank/DDBJ whole genome shotgun (WGS) entry which is preliminary data.</text>
</comment>
<dbReference type="SUPFAM" id="SSF54373">
    <property type="entry name" value="FAD-linked reductases, C-terminal domain"/>
    <property type="match status" value="1"/>
</dbReference>
<comment type="catalytic activity">
    <reaction evidence="6">
        <text>a quinone + sn-glycerol 3-phosphate = dihydroxyacetone phosphate + a quinol</text>
        <dbReference type="Rhea" id="RHEA:18977"/>
        <dbReference type="ChEBI" id="CHEBI:24646"/>
        <dbReference type="ChEBI" id="CHEBI:57597"/>
        <dbReference type="ChEBI" id="CHEBI:57642"/>
        <dbReference type="ChEBI" id="CHEBI:132124"/>
        <dbReference type="EC" id="1.1.5.3"/>
    </reaction>
</comment>
<dbReference type="Pfam" id="PF01266">
    <property type="entry name" value="DAO"/>
    <property type="match status" value="1"/>
</dbReference>
<evidence type="ECO:0000313" key="11">
    <source>
        <dbReference type="Proteomes" id="UP001596380"/>
    </source>
</evidence>
<dbReference type="EC" id="1.1.5.3" evidence="6"/>
<evidence type="ECO:0000259" key="8">
    <source>
        <dbReference type="Pfam" id="PF01266"/>
    </source>
</evidence>
<dbReference type="InterPro" id="IPR006076">
    <property type="entry name" value="FAD-dep_OxRdtase"/>
</dbReference>
<dbReference type="SUPFAM" id="SSF51905">
    <property type="entry name" value="FAD/NAD(P)-binding domain"/>
    <property type="match status" value="1"/>
</dbReference>
<dbReference type="PRINTS" id="PR01001">
    <property type="entry name" value="FADG3PDH"/>
</dbReference>
<dbReference type="InterPro" id="IPR031656">
    <property type="entry name" value="DAO_C"/>
</dbReference>
<dbReference type="Pfam" id="PF16901">
    <property type="entry name" value="DAO_C"/>
    <property type="match status" value="1"/>
</dbReference>
<feature type="domain" description="Alpha-glycerophosphate oxidase C-terminal" evidence="9">
    <location>
        <begin position="404"/>
        <end position="528"/>
    </location>
</feature>
<dbReference type="EMBL" id="JBHSXS010000002">
    <property type="protein sequence ID" value="MFC6879025.1"/>
    <property type="molecule type" value="Genomic_DNA"/>
</dbReference>
<comment type="cofactor">
    <cofactor evidence="1 6">
        <name>FAD</name>
        <dbReference type="ChEBI" id="CHEBI:57692"/>
    </cofactor>
</comment>
<keyword evidence="4" id="KW-0274">FAD</keyword>
<dbReference type="RefSeq" id="WP_160823729.1">
    <property type="nucleotide sequence ID" value="NZ_JBHSXE010000001.1"/>
</dbReference>
<name>A0ABW2CCW2_9ACTN</name>
<reference evidence="11" key="1">
    <citation type="journal article" date="2019" name="Int. J. Syst. Evol. Microbiol.">
        <title>The Global Catalogue of Microorganisms (GCM) 10K type strain sequencing project: providing services to taxonomists for standard genome sequencing and annotation.</title>
        <authorList>
            <consortium name="The Broad Institute Genomics Platform"/>
            <consortium name="The Broad Institute Genome Sequencing Center for Infectious Disease"/>
            <person name="Wu L."/>
            <person name="Ma J."/>
        </authorList>
    </citation>
    <scope>NUCLEOTIDE SEQUENCE [LARGE SCALE GENOMIC DNA]</scope>
    <source>
        <strain evidence="11">JCM 3369</strain>
    </source>
</reference>
<evidence type="ECO:0000256" key="6">
    <source>
        <dbReference type="RuleBase" id="RU361217"/>
    </source>
</evidence>
<gene>
    <name evidence="10" type="ORF">ACFQKB_04525</name>
</gene>
<protein>
    <recommendedName>
        <fullName evidence="6">Glycerol-3-phosphate dehydrogenase</fullName>
        <ecNumber evidence="6">1.1.5.3</ecNumber>
    </recommendedName>
</protein>
<dbReference type="Gene3D" id="1.10.8.870">
    <property type="entry name" value="Alpha-glycerophosphate oxidase, cap domain"/>
    <property type="match status" value="1"/>
</dbReference>
<organism evidence="10 11">
    <name type="scientific">Actinomadura yumaensis</name>
    <dbReference type="NCBI Taxonomy" id="111807"/>
    <lineage>
        <taxon>Bacteria</taxon>
        <taxon>Bacillati</taxon>
        <taxon>Actinomycetota</taxon>
        <taxon>Actinomycetes</taxon>
        <taxon>Streptosporangiales</taxon>
        <taxon>Thermomonosporaceae</taxon>
        <taxon>Actinomadura</taxon>
    </lineage>
</organism>
<keyword evidence="5 6" id="KW-0560">Oxidoreductase</keyword>
<proteinExistence type="inferred from homology"/>